<reference evidence="2" key="1">
    <citation type="submission" date="2018-06" db="EMBL/GenBank/DDBJ databases">
        <authorList>
            <person name="Zhirakovskaya E."/>
        </authorList>
    </citation>
    <scope>NUCLEOTIDE SEQUENCE</scope>
</reference>
<organism evidence="2">
    <name type="scientific">hydrothermal vent metagenome</name>
    <dbReference type="NCBI Taxonomy" id="652676"/>
    <lineage>
        <taxon>unclassified sequences</taxon>
        <taxon>metagenomes</taxon>
        <taxon>ecological metagenomes</taxon>
    </lineage>
</organism>
<protein>
    <submittedName>
        <fullName evidence="2">Uncharacterized protein</fullName>
    </submittedName>
</protein>
<gene>
    <name evidence="2" type="ORF">MNBD_ALPHA11-482</name>
</gene>
<keyword evidence="1" id="KW-0472">Membrane</keyword>
<feature type="transmembrane region" description="Helical" evidence="1">
    <location>
        <begin position="32"/>
        <end position="54"/>
    </location>
</feature>
<dbReference type="AlphaFoldDB" id="A0A3B0TPC2"/>
<feature type="non-terminal residue" evidence="2">
    <location>
        <position position="55"/>
    </location>
</feature>
<keyword evidence="1" id="KW-0812">Transmembrane</keyword>
<accession>A0A3B0TPC2</accession>
<sequence length="55" mass="5977">MNTLFNQELRSAGRGIIAILTGKKDAKVHFDLSMYGFLGSMVAFLIAATVNAYLP</sequence>
<name>A0A3B0TPC2_9ZZZZ</name>
<evidence type="ECO:0000313" key="2">
    <source>
        <dbReference type="EMBL" id="VAW20491.1"/>
    </source>
</evidence>
<evidence type="ECO:0000256" key="1">
    <source>
        <dbReference type="SAM" id="Phobius"/>
    </source>
</evidence>
<proteinExistence type="predicted"/>
<keyword evidence="1" id="KW-1133">Transmembrane helix</keyword>
<dbReference type="EMBL" id="UOEQ01000279">
    <property type="protein sequence ID" value="VAW20491.1"/>
    <property type="molecule type" value="Genomic_DNA"/>
</dbReference>